<gene>
    <name evidence="1" type="primary">AGD2_5</name>
    <name evidence="1" type="ORF">g.29351</name>
</gene>
<reference evidence="1" key="1">
    <citation type="submission" date="2015-07" db="EMBL/GenBank/DDBJ databases">
        <title>Transcriptome Assembly of Anthurium amnicola.</title>
        <authorList>
            <person name="Suzuki J."/>
        </authorList>
    </citation>
    <scope>NUCLEOTIDE SEQUENCE</scope>
</reference>
<name>A0A1D1ZKV2_9ARAE</name>
<dbReference type="AlphaFoldDB" id="A0A1D1ZKV2"/>
<sequence length="273" mass="29583">MATKDAEAEAGIAPATISATSEQILANLILPSALGLGLICFVRRAQAPKPLSAAIGAAHGALKAAKAVEEFHFPSTHTFLLASKALIKGYKASKRLNLIKRAWARPPFVSKRLAAYSRALNVVRYARCLLSYDGGVVGLGFLSSGYKFSKSFLKVLEGFLGTRFDSAVRDGFDAVGLWIKAAIVVSEVERIATVGRRRNNCCRGFARRSYSRYVVHSSVERTAVFCGFADVKSFPVEYLPPFRGVLILEQSSVVALSELLCLSIPLSRQNILP</sequence>
<proteinExistence type="predicted"/>
<evidence type="ECO:0000313" key="1">
    <source>
        <dbReference type="EMBL" id="JAT67457.1"/>
    </source>
</evidence>
<accession>A0A1D1ZKV2</accession>
<organism evidence="1">
    <name type="scientific">Anthurium amnicola</name>
    <dbReference type="NCBI Taxonomy" id="1678845"/>
    <lineage>
        <taxon>Eukaryota</taxon>
        <taxon>Viridiplantae</taxon>
        <taxon>Streptophyta</taxon>
        <taxon>Embryophyta</taxon>
        <taxon>Tracheophyta</taxon>
        <taxon>Spermatophyta</taxon>
        <taxon>Magnoliopsida</taxon>
        <taxon>Liliopsida</taxon>
        <taxon>Araceae</taxon>
        <taxon>Pothoideae</taxon>
        <taxon>Potheae</taxon>
        <taxon>Anthurium</taxon>
    </lineage>
</organism>
<protein>
    <submittedName>
        <fullName evidence="1">Putative aldo-keto reductase 2</fullName>
    </submittedName>
</protein>
<dbReference type="EMBL" id="GDJX01000479">
    <property type="protein sequence ID" value="JAT67457.1"/>
    <property type="molecule type" value="Transcribed_RNA"/>
</dbReference>